<protein>
    <submittedName>
        <fullName evidence="1">Uncharacterized protein</fullName>
    </submittedName>
</protein>
<organism evidence="1 2">
    <name type="scientific">Bradyrhizobium ottawaense</name>
    <dbReference type="NCBI Taxonomy" id="931866"/>
    <lineage>
        <taxon>Bacteria</taxon>
        <taxon>Pseudomonadati</taxon>
        <taxon>Pseudomonadota</taxon>
        <taxon>Alphaproteobacteria</taxon>
        <taxon>Hyphomicrobiales</taxon>
        <taxon>Nitrobacteraceae</taxon>
        <taxon>Bradyrhizobium</taxon>
    </lineage>
</organism>
<accession>A0ABV4FXM3</accession>
<keyword evidence="2" id="KW-1185">Reference proteome</keyword>
<dbReference type="Proteomes" id="UP001565369">
    <property type="component" value="Unassembled WGS sequence"/>
</dbReference>
<dbReference type="RefSeq" id="WP_131233112.1">
    <property type="nucleotide sequence ID" value="NZ_AP021854.1"/>
</dbReference>
<evidence type="ECO:0000313" key="2">
    <source>
        <dbReference type="Proteomes" id="UP001565369"/>
    </source>
</evidence>
<sequence>MIRRFRGIVWQVCFIFLMALHARPNLAYAQIGSTSSRLTLQGAAEQSNKPIIRDALGRPCLDVEAAARAHIVNPQVVDHVVSVKNNCSRRINVKVCYFGSDRCNVFDLLGYKRMDTILGTMTGIKVFKYTVFQN</sequence>
<reference evidence="1 2" key="1">
    <citation type="submission" date="2024-07" db="EMBL/GenBank/DDBJ databases">
        <title>Genomic Encyclopedia of Type Strains, Phase V (KMG-V): Genome sequencing to study the core and pangenomes of soil and plant-associated prokaryotes.</title>
        <authorList>
            <person name="Whitman W."/>
        </authorList>
    </citation>
    <scope>NUCLEOTIDE SEQUENCE [LARGE SCALE GENOMIC DNA]</scope>
    <source>
        <strain evidence="1 2">USDA 152</strain>
    </source>
</reference>
<name>A0ABV4FXM3_9BRAD</name>
<gene>
    <name evidence="1" type="ORF">ABIG07_004591</name>
</gene>
<proteinExistence type="predicted"/>
<evidence type="ECO:0000313" key="1">
    <source>
        <dbReference type="EMBL" id="MEY9455643.1"/>
    </source>
</evidence>
<dbReference type="EMBL" id="JBGBZJ010000003">
    <property type="protein sequence ID" value="MEY9455643.1"/>
    <property type="molecule type" value="Genomic_DNA"/>
</dbReference>
<comment type="caution">
    <text evidence="1">The sequence shown here is derived from an EMBL/GenBank/DDBJ whole genome shotgun (WGS) entry which is preliminary data.</text>
</comment>